<gene>
    <name evidence="2" type="ORF">ACJRO7_023115</name>
</gene>
<dbReference type="Proteomes" id="UP001634007">
    <property type="component" value="Unassembled WGS sequence"/>
</dbReference>
<name>A0ABD3K190_EUCGL</name>
<protein>
    <recommendedName>
        <fullName evidence="1">VAL1-3 N-terminal zinc finger domain-containing protein</fullName>
    </recommendedName>
</protein>
<proteinExistence type="predicted"/>
<comment type="caution">
    <text evidence="2">The sequence shown here is derived from an EMBL/GenBank/DDBJ whole genome shotgun (WGS) entry which is preliminary data.</text>
</comment>
<dbReference type="PANTHER" id="PTHR46245:SF19">
    <property type="entry name" value="TF-B3 DOMAIN-CONTAINING PROTEIN"/>
    <property type="match status" value="1"/>
</dbReference>
<reference evidence="2 3" key="1">
    <citation type="submission" date="2024-11" db="EMBL/GenBank/DDBJ databases">
        <title>Chromosome-level genome assembly of Eucalyptus globulus Labill. provides insights into its genome evolution.</title>
        <authorList>
            <person name="Li X."/>
        </authorList>
    </citation>
    <scope>NUCLEOTIDE SEQUENCE [LARGE SCALE GENOMIC DNA]</scope>
    <source>
        <strain evidence="2">CL2024</strain>
        <tissue evidence="2">Fresh tender leaves</tissue>
    </source>
</reference>
<evidence type="ECO:0000259" key="1">
    <source>
        <dbReference type="Pfam" id="PF25813"/>
    </source>
</evidence>
<accession>A0ABD3K190</accession>
<dbReference type="InterPro" id="IPR057743">
    <property type="entry name" value="Zfn_VAL1-3_N"/>
</dbReference>
<organism evidence="2 3">
    <name type="scientific">Eucalyptus globulus</name>
    <name type="common">Tasmanian blue gum</name>
    <dbReference type="NCBI Taxonomy" id="34317"/>
    <lineage>
        <taxon>Eukaryota</taxon>
        <taxon>Viridiplantae</taxon>
        <taxon>Streptophyta</taxon>
        <taxon>Embryophyta</taxon>
        <taxon>Tracheophyta</taxon>
        <taxon>Spermatophyta</taxon>
        <taxon>Magnoliopsida</taxon>
        <taxon>eudicotyledons</taxon>
        <taxon>Gunneridae</taxon>
        <taxon>Pentapetalae</taxon>
        <taxon>rosids</taxon>
        <taxon>malvids</taxon>
        <taxon>Myrtales</taxon>
        <taxon>Myrtaceae</taxon>
        <taxon>Myrtoideae</taxon>
        <taxon>Eucalypteae</taxon>
        <taxon>Eucalyptus</taxon>
    </lineage>
</organism>
<evidence type="ECO:0000313" key="2">
    <source>
        <dbReference type="EMBL" id="KAL3733690.1"/>
    </source>
</evidence>
<dbReference type="EMBL" id="JBJKBG010000006">
    <property type="protein sequence ID" value="KAL3733690.1"/>
    <property type="molecule type" value="Genomic_DNA"/>
</dbReference>
<feature type="domain" description="VAL1-3 N-terminal zinc finger" evidence="1">
    <location>
        <begin position="107"/>
        <end position="154"/>
    </location>
</feature>
<sequence>MIGEQTKSNHLFVFSSARECECNCTLSLSLSLSLSKIASAIPLGACPTAMAYYPVCFSGEEEGESACFYCKRGPARLRSGWRLSSGGYAQLCDECASAYEDGTFCETYHSNADGWRNCNTCQKLLHCGCIMSAHAFVVLDFGGVSCMDCLRNDFTQNDPEAQQILDESQAAGLSDGSVEMTAQIQHGVYLSATHAPAVLHATLGETAFQNVISTVPYNESSPLTDYGVTISQNSYHGAEFKSPERFPLHDQCLANETEKELQKTSEKHASVCFH</sequence>
<dbReference type="Pfam" id="PF25813">
    <property type="entry name" value="zf_VAL1_N"/>
    <property type="match status" value="1"/>
</dbReference>
<dbReference type="AlphaFoldDB" id="A0ABD3K190"/>
<keyword evidence="3" id="KW-1185">Reference proteome</keyword>
<evidence type="ECO:0000313" key="3">
    <source>
        <dbReference type="Proteomes" id="UP001634007"/>
    </source>
</evidence>
<dbReference type="PANTHER" id="PTHR46245">
    <property type="entry name" value="B3 DOMAIN-CONTAINING PROTEIN OS07G0563300"/>
    <property type="match status" value="1"/>
</dbReference>